<dbReference type="PANTHER" id="PTHR12714:SF24">
    <property type="entry name" value="SLR1182 PROTEIN"/>
    <property type="match status" value="1"/>
</dbReference>
<dbReference type="STRING" id="690417.IC63_03685"/>
<evidence type="ECO:0000256" key="3">
    <source>
        <dbReference type="ARBA" id="ARBA00022989"/>
    </source>
</evidence>
<feature type="transmembrane region" description="Helical" evidence="5">
    <location>
        <begin position="93"/>
        <end position="119"/>
    </location>
</feature>
<dbReference type="Gene3D" id="1.20.120.1630">
    <property type="match status" value="1"/>
</dbReference>
<dbReference type="AlphaFoldDB" id="A0A099FFN4"/>
<evidence type="ECO:0008006" key="8">
    <source>
        <dbReference type="Google" id="ProtNLM"/>
    </source>
</evidence>
<dbReference type="Proteomes" id="UP000029917">
    <property type="component" value="Unassembled WGS sequence"/>
</dbReference>
<evidence type="ECO:0000313" key="7">
    <source>
        <dbReference type="Proteomes" id="UP000029917"/>
    </source>
</evidence>
<dbReference type="EMBL" id="JRKS01000006">
    <property type="protein sequence ID" value="KGJ08912.1"/>
    <property type="molecule type" value="Genomic_DNA"/>
</dbReference>
<evidence type="ECO:0000313" key="6">
    <source>
        <dbReference type="EMBL" id="KGJ08912.1"/>
    </source>
</evidence>
<accession>A0A099FFN4</accession>
<gene>
    <name evidence="6" type="ORF">IC63_03685</name>
</gene>
<evidence type="ECO:0000256" key="1">
    <source>
        <dbReference type="ARBA" id="ARBA00004127"/>
    </source>
</evidence>
<dbReference type="Pfam" id="PF04191">
    <property type="entry name" value="PEMT"/>
    <property type="match status" value="1"/>
</dbReference>
<dbReference type="GO" id="GO:0016740">
    <property type="term" value="F:transferase activity"/>
    <property type="evidence" value="ECO:0007669"/>
    <property type="project" value="UniProtKB-ARBA"/>
</dbReference>
<dbReference type="RefSeq" id="WP_036716979.1">
    <property type="nucleotide sequence ID" value="NZ_JRKS01000006.1"/>
</dbReference>
<keyword evidence="4 5" id="KW-0472">Membrane</keyword>
<evidence type="ECO:0000256" key="4">
    <source>
        <dbReference type="ARBA" id="ARBA00023136"/>
    </source>
</evidence>
<evidence type="ECO:0000256" key="2">
    <source>
        <dbReference type="ARBA" id="ARBA00022692"/>
    </source>
</evidence>
<proteinExistence type="predicted"/>
<organism evidence="6 7">
    <name type="scientific">Paracoccus sphaerophysae</name>
    <dbReference type="NCBI Taxonomy" id="690417"/>
    <lineage>
        <taxon>Bacteria</taxon>
        <taxon>Pseudomonadati</taxon>
        <taxon>Pseudomonadota</taxon>
        <taxon>Alphaproteobacteria</taxon>
        <taxon>Rhodobacterales</taxon>
        <taxon>Paracoccaceae</taxon>
        <taxon>Paracoccus</taxon>
    </lineage>
</organism>
<sequence>MTDLPRRIDPLSWPPSWLGLFALAAWIAGRLWPMATWPRAGGALVLLGLALMAAAALTMMRAGATVDPTREPTALVTHGVFRWSRNPIYLADAVILLGLCLIWQPLAALVLVPGFVLAITRRFIRREEAWLRARDPAGFARWAARTRRWL</sequence>
<dbReference type="GO" id="GO:0012505">
    <property type="term" value="C:endomembrane system"/>
    <property type="evidence" value="ECO:0007669"/>
    <property type="project" value="UniProtKB-SubCell"/>
</dbReference>
<feature type="transmembrane region" description="Helical" evidence="5">
    <location>
        <begin position="12"/>
        <end position="32"/>
    </location>
</feature>
<comment type="subcellular location">
    <subcellularLocation>
        <location evidence="1">Endomembrane system</location>
        <topology evidence="1">Multi-pass membrane protein</topology>
    </subcellularLocation>
</comment>
<comment type="caution">
    <text evidence="6">The sequence shown here is derived from an EMBL/GenBank/DDBJ whole genome shotgun (WGS) entry which is preliminary data.</text>
</comment>
<keyword evidence="3 5" id="KW-1133">Transmembrane helix</keyword>
<dbReference type="PANTHER" id="PTHR12714">
    <property type="entry name" value="PROTEIN-S ISOPRENYLCYSTEINE O-METHYLTRANSFERASE"/>
    <property type="match status" value="1"/>
</dbReference>
<reference evidence="6 7" key="1">
    <citation type="submission" date="2014-09" db="EMBL/GenBank/DDBJ databases">
        <authorList>
            <person name="McGinnis J.M."/>
            <person name="Wolfgang W.J."/>
        </authorList>
    </citation>
    <scope>NUCLEOTIDE SEQUENCE [LARGE SCALE GENOMIC DNA]</scope>
    <source>
        <strain evidence="6 7">HAMBI 3106</strain>
    </source>
</reference>
<keyword evidence="7" id="KW-1185">Reference proteome</keyword>
<dbReference type="InterPro" id="IPR007318">
    <property type="entry name" value="Phopholipid_MeTrfase"/>
</dbReference>
<name>A0A099FFN4_9RHOB</name>
<feature type="transmembrane region" description="Helical" evidence="5">
    <location>
        <begin position="44"/>
        <end position="64"/>
    </location>
</feature>
<evidence type="ECO:0000256" key="5">
    <source>
        <dbReference type="SAM" id="Phobius"/>
    </source>
</evidence>
<keyword evidence="2 5" id="KW-0812">Transmembrane</keyword>
<reference evidence="6 7" key="2">
    <citation type="submission" date="2014-10" db="EMBL/GenBank/DDBJ databases">
        <title>Paracoccus sanguinis sp. nov., isolated from clinical specimens of New York State patients.</title>
        <authorList>
            <person name="Mingle L.A."/>
            <person name="Cole J.A."/>
            <person name="Lapierre P."/>
            <person name="Musser K.A."/>
        </authorList>
    </citation>
    <scope>NUCLEOTIDE SEQUENCE [LARGE SCALE GENOMIC DNA]</scope>
    <source>
        <strain evidence="6 7">HAMBI 3106</strain>
    </source>
</reference>
<protein>
    <recommendedName>
        <fullName evidence="8">S-isoprenylcysteine methyltransferase</fullName>
    </recommendedName>
</protein>